<comment type="caution">
    <text evidence="2">The sequence shown here is derived from an EMBL/GenBank/DDBJ whole genome shotgun (WGS) entry which is preliminary data.</text>
</comment>
<dbReference type="AlphaFoldDB" id="D6U264"/>
<dbReference type="Proteomes" id="UP000004508">
    <property type="component" value="Unassembled WGS sequence"/>
</dbReference>
<sequence length="62" mass="7027">MANAMWPKPMGCFRLITSLSGSVPIMGVHMSHIYLFPKRFRNLALAQEERGIRFGISEVSFV</sequence>
<protein>
    <submittedName>
        <fullName evidence="2">Uncharacterized protein</fullName>
    </submittedName>
</protein>
<keyword evidence="1" id="KW-1133">Transmembrane helix</keyword>
<organism evidence="2 3">
    <name type="scientific">Ktedonobacter racemifer DSM 44963</name>
    <dbReference type="NCBI Taxonomy" id="485913"/>
    <lineage>
        <taxon>Bacteria</taxon>
        <taxon>Bacillati</taxon>
        <taxon>Chloroflexota</taxon>
        <taxon>Ktedonobacteria</taxon>
        <taxon>Ktedonobacterales</taxon>
        <taxon>Ktedonobacteraceae</taxon>
        <taxon>Ktedonobacter</taxon>
    </lineage>
</organism>
<gene>
    <name evidence="2" type="ORF">Krac_3575</name>
</gene>
<dbReference type="InParanoid" id="D6U264"/>
<evidence type="ECO:0000313" key="2">
    <source>
        <dbReference type="EMBL" id="EFH82732.1"/>
    </source>
</evidence>
<keyword evidence="1" id="KW-0472">Membrane</keyword>
<reference evidence="2 3" key="1">
    <citation type="journal article" date="2011" name="Stand. Genomic Sci.">
        <title>Non-contiguous finished genome sequence and contextual data of the filamentous soil bacterium Ktedonobacter racemifer type strain (SOSP1-21).</title>
        <authorList>
            <person name="Chang Y.J."/>
            <person name="Land M."/>
            <person name="Hauser L."/>
            <person name="Chertkov O."/>
            <person name="Del Rio T.G."/>
            <person name="Nolan M."/>
            <person name="Copeland A."/>
            <person name="Tice H."/>
            <person name="Cheng J.F."/>
            <person name="Lucas S."/>
            <person name="Han C."/>
            <person name="Goodwin L."/>
            <person name="Pitluck S."/>
            <person name="Ivanova N."/>
            <person name="Ovchinikova G."/>
            <person name="Pati A."/>
            <person name="Chen A."/>
            <person name="Palaniappan K."/>
            <person name="Mavromatis K."/>
            <person name="Liolios K."/>
            <person name="Brettin T."/>
            <person name="Fiebig A."/>
            <person name="Rohde M."/>
            <person name="Abt B."/>
            <person name="Goker M."/>
            <person name="Detter J.C."/>
            <person name="Woyke T."/>
            <person name="Bristow J."/>
            <person name="Eisen J.A."/>
            <person name="Markowitz V."/>
            <person name="Hugenholtz P."/>
            <person name="Kyrpides N.C."/>
            <person name="Klenk H.P."/>
            <person name="Lapidus A."/>
        </authorList>
    </citation>
    <scope>NUCLEOTIDE SEQUENCE [LARGE SCALE GENOMIC DNA]</scope>
    <source>
        <strain evidence="3">DSM 44963</strain>
    </source>
</reference>
<evidence type="ECO:0000256" key="1">
    <source>
        <dbReference type="SAM" id="Phobius"/>
    </source>
</evidence>
<dbReference type="EMBL" id="ADVG01000004">
    <property type="protein sequence ID" value="EFH82732.1"/>
    <property type="molecule type" value="Genomic_DNA"/>
</dbReference>
<keyword evidence="1" id="KW-0812">Transmembrane</keyword>
<proteinExistence type="predicted"/>
<accession>D6U264</accession>
<feature type="transmembrane region" description="Helical" evidence="1">
    <location>
        <begin position="12"/>
        <end position="35"/>
    </location>
</feature>
<dbReference type="STRING" id="485913.Krac_3575"/>
<name>D6U264_KTERA</name>
<keyword evidence="3" id="KW-1185">Reference proteome</keyword>
<evidence type="ECO:0000313" key="3">
    <source>
        <dbReference type="Proteomes" id="UP000004508"/>
    </source>
</evidence>